<keyword evidence="4" id="KW-1185">Reference proteome</keyword>
<feature type="signal peptide" evidence="2">
    <location>
        <begin position="1"/>
        <end position="25"/>
    </location>
</feature>
<evidence type="ECO:0000256" key="1">
    <source>
        <dbReference type="SAM" id="MobiDB-lite"/>
    </source>
</evidence>
<accession>A0A834SHW4</accession>
<sequence length="238" mass="27388">MPVIDAAVFLLSFLIFLRREQLTEFSDGEHKTSRNINGAPLESLFAQFCLHSLWFGNCHIRAIAVLWIEFVQEVRWCWEESQSLPQMPANGLLDLSTYLINQKLHMLAICIEKKSQLNEDFQDCIGSEDQTDTEESVAGDETSNKQNPIENFSRKVDRIIAIYGRKPEDASLPTDKKPSECTRRMCPGISFALPSMEFPLAHLLYHFNWELPNGMKPKELDMTEYFGIAVGRKNNMYF</sequence>
<feature type="chain" id="PRO_5032903942" evidence="2">
    <location>
        <begin position="26"/>
        <end position="238"/>
    </location>
</feature>
<comment type="caution">
    <text evidence="3">The sequence shown here is derived from an EMBL/GenBank/DDBJ whole genome shotgun (WGS) entry which is preliminary data.</text>
</comment>
<dbReference type="AlphaFoldDB" id="A0A834SHW4"/>
<keyword evidence="2" id="KW-0732">Signal</keyword>
<dbReference type="GO" id="GO:0020037">
    <property type="term" value="F:heme binding"/>
    <property type="evidence" value="ECO:0007669"/>
    <property type="project" value="InterPro"/>
</dbReference>
<proteinExistence type="predicted"/>
<feature type="region of interest" description="Disordered" evidence="1">
    <location>
        <begin position="128"/>
        <end position="148"/>
    </location>
</feature>
<dbReference type="GO" id="GO:0005096">
    <property type="term" value="F:GTPase activator activity"/>
    <property type="evidence" value="ECO:0007669"/>
    <property type="project" value="InterPro"/>
</dbReference>
<dbReference type="Gene3D" id="1.10.630.10">
    <property type="entry name" value="Cytochrome P450"/>
    <property type="match status" value="1"/>
</dbReference>
<feature type="compositionally biased region" description="Acidic residues" evidence="1">
    <location>
        <begin position="129"/>
        <end position="138"/>
    </location>
</feature>
<dbReference type="PANTHER" id="PTHR21422">
    <property type="entry name" value="RAB3 GTPASE-ACTIVATING PROTEIN CATALYTIC SUBUNIT"/>
    <property type="match status" value="1"/>
</dbReference>
<dbReference type="OrthoDB" id="2789670at2759"/>
<name>A0A834SHW4_9FABA</name>
<dbReference type="PANTHER" id="PTHR21422:SF9">
    <property type="entry name" value="RAB3 GTPASE-ACTIVATING PROTEIN CATALYTIC SUBUNIT"/>
    <property type="match status" value="1"/>
</dbReference>
<evidence type="ECO:0000313" key="4">
    <source>
        <dbReference type="Proteomes" id="UP000634136"/>
    </source>
</evidence>
<dbReference type="Proteomes" id="UP000634136">
    <property type="component" value="Unassembled WGS sequence"/>
</dbReference>
<gene>
    <name evidence="3" type="ORF">G2W53_041714</name>
</gene>
<dbReference type="GO" id="GO:0016705">
    <property type="term" value="F:oxidoreductase activity, acting on paired donors, with incorporation or reduction of molecular oxygen"/>
    <property type="evidence" value="ECO:0007669"/>
    <property type="project" value="InterPro"/>
</dbReference>
<evidence type="ECO:0000256" key="2">
    <source>
        <dbReference type="SAM" id="SignalP"/>
    </source>
</evidence>
<evidence type="ECO:0000313" key="3">
    <source>
        <dbReference type="EMBL" id="KAF7802603.1"/>
    </source>
</evidence>
<dbReference type="GO" id="GO:0004497">
    <property type="term" value="F:monooxygenase activity"/>
    <property type="evidence" value="ECO:0007669"/>
    <property type="project" value="InterPro"/>
</dbReference>
<dbReference type="EMBL" id="JAAIUW010000013">
    <property type="protein sequence ID" value="KAF7802603.1"/>
    <property type="molecule type" value="Genomic_DNA"/>
</dbReference>
<dbReference type="SUPFAM" id="SSF48264">
    <property type="entry name" value="Cytochrome P450"/>
    <property type="match status" value="1"/>
</dbReference>
<dbReference type="InterPro" id="IPR045700">
    <property type="entry name" value="Rab3GAP1"/>
</dbReference>
<reference evidence="3" key="1">
    <citation type="submission" date="2020-09" db="EMBL/GenBank/DDBJ databases">
        <title>Genome-Enabled Discovery of Anthraquinone Biosynthesis in Senna tora.</title>
        <authorList>
            <person name="Kang S.-H."/>
            <person name="Pandey R.P."/>
            <person name="Lee C.-M."/>
            <person name="Sim J.-S."/>
            <person name="Jeong J.-T."/>
            <person name="Choi B.-S."/>
            <person name="Jung M."/>
            <person name="Ginzburg D."/>
            <person name="Zhao K."/>
            <person name="Won S.Y."/>
            <person name="Oh T.-J."/>
            <person name="Yu Y."/>
            <person name="Kim N.-H."/>
            <person name="Lee O.R."/>
            <person name="Lee T.-H."/>
            <person name="Bashyal P."/>
            <person name="Kim T.-S."/>
            <person name="Lee W.-H."/>
            <person name="Kawkins C."/>
            <person name="Kim C.-K."/>
            <person name="Kim J.S."/>
            <person name="Ahn B.O."/>
            <person name="Rhee S.Y."/>
            <person name="Sohng J.K."/>
        </authorList>
    </citation>
    <scope>NUCLEOTIDE SEQUENCE</scope>
    <source>
        <tissue evidence="3">Leaf</tissue>
    </source>
</reference>
<protein>
    <submittedName>
        <fullName evidence="3">Rab3 GTPase-activating protein catalytic subunit isoform X3</fullName>
    </submittedName>
</protein>
<dbReference type="InterPro" id="IPR036396">
    <property type="entry name" value="Cyt_P450_sf"/>
</dbReference>
<organism evidence="3 4">
    <name type="scientific">Senna tora</name>
    <dbReference type="NCBI Taxonomy" id="362788"/>
    <lineage>
        <taxon>Eukaryota</taxon>
        <taxon>Viridiplantae</taxon>
        <taxon>Streptophyta</taxon>
        <taxon>Embryophyta</taxon>
        <taxon>Tracheophyta</taxon>
        <taxon>Spermatophyta</taxon>
        <taxon>Magnoliopsida</taxon>
        <taxon>eudicotyledons</taxon>
        <taxon>Gunneridae</taxon>
        <taxon>Pentapetalae</taxon>
        <taxon>rosids</taxon>
        <taxon>fabids</taxon>
        <taxon>Fabales</taxon>
        <taxon>Fabaceae</taxon>
        <taxon>Caesalpinioideae</taxon>
        <taxon>Cassia clade</taxon>
        <taxon>Senna</taxon>
    </lineage>
</organism>
<dbReference type="GO" id="GO:0005506">
    <property type="term" value="F:iron ion binding"/>
    <property type="evidence" value="ECO:0007669"/>
    <property type="project" value="InterPro"/>
</dbReference>